<feature type="region of interest" description="Disordered" evidence="1">
    <location>
        <begin position="456"/>
        <end position="547"/>
    </location>
</feature>
<dbReference type="InterPro" id="IPR014752">
    <property type="entry name" value="Arrestin-like_C"/>
</dbReference>
<proteinExistence type="predicted"/>
<feature type="domain" description="Arrestin-like N-terminal" evidence="2">
    <location>
        <begin position="13"/>
        <end position="106"/>
    </location>
</feature>
<dbReference type="GeneID" id="27360538"/>
<dbReference type="InterPro" id="IPR011021">
    <property type="entry name" value="Arrestin-like_N"/>
</dbReference>
<dbReference type="AlphaFoldDB" id="A0A0D2D9U9"/>
<gene>
    <name evidence="3" type="ORF">PV06_08464</name>
</gene>
<evidence type="ECO:0000256" key="1">
    <source>
        <dbReference type="SAM" id="MobiDB-lite"/>
    </source>
</evidence>
<dbReference type="Pfam" id="PF00339">
    <property type="entry name" value="Arrestin_N"/>
    <property type="match status" value="1"/>
</dbReference>
<feature type="compositionally biased region" description="Polar residues" evidence="1">
    <location>
        <begin position="515"/>
        <end position="530"/>
    </location>
</feature>
<dbReference type="STRING" id="215243.A0A0D2D9U9"/>
<dbReference type="EMBL" id="KN847339">
    <property type="protein sequence ID" value="KIW39893.1"/>
    <property type="molecule type" value="Genomic_DNA"/>
</dbReference>
<sequence>MGLTKVTNSPGLSIHLDNPRPVYCPGDVISGQVSLHTAAECAIGTVALSFWGRAKTKIIQQNGQSASVYRGRTRYFSVDHTLYTGQYTHKPGSFGWPFELTVPGQADPRCILSGHKWKPKDHFRTNVVDTPGDLDLTLPPTTFNSRHQARKVDCFVEYVLEASLTEPQDAHRFRGPKTKTSTLPVTFQPLPSPEPIRSFDLAPDGPPRLVTISTLKLLPEHAGTNLGLRDRARSLFQRDSIPRFSFRLSVRAPTTIQSSHPAPLPFILGVEPDLDDPNTTTVVGASSSPVVTLRSFKVDLKTHVRCRAVATYADDKTYEVSLLNLKNLDQRLLPPDSTATKTFSNSISSSSTSPNTIDLGSLYDLRVGGATLGSRLESPLCPNFTSYNVSREYFLVWEIEVECAEKTQKFSSTKHGTPCEVLLPPATARMDGYDDDNTTSNNINLGVALESCRISTGENHANTSRGQVDGRKRSSEKEKPGFFTSGGDKTRHDHKTKAQEAAEEHDGYDHRDQQHQGPDSNTSVDRNNTRGAPEVYNRGQPPPQYVP</sequence>
<protein>
    <recommendedName>
        <fullName evidence="2">Arrestin-like N-terminal domain-containing protein</fullName>
    </recommendedName>
</protein>
<feature type="compositionally biased region" description="Polar residues" evidence="1">
    <location>
        <begin position="456"/>
        <end position="466"/>
    </location>
</feature>
<feature type="compositionally biased region" description="Basic and acidic residues" evidence="1">
    <location>
        <begin position="468"/>
        <end position="480"/>
    </location>
</feature>
<feature type="compositionally biased region" description="Basic and acidic residues" evidence="1">
    <location>
        <begin position="488"/>
        <end position="514"/>
    </location>
</feature>
<dbReference type="HOGENOM" id="CLU_031205_0_0_1"/>
<reference evidence="3 4" key="1">
    <citation type="submission" date="2015-01" db="EMBL/GenBank/DDBJ databases">
        <title>The Genome Sequence of Exophiala oligosperma CBS72588.</title>
        <authorList>
            <consortium name="The Broad Institute Genomics Platform"/>
            <person name="Cuomo C."/>
            <person name="de Hoog S."/>
            <person name="Gorbushina A."/>
            <person name="Stielow B."/>
            <person name="Teixiera M."/>
            <person name="Abouelleil A."/>
            <person name="Chapman S.B."/>
            <person name="Priest M."/>
            <person name="Young S.K."/>
            <person name="Wortman J."/>
            <person name="Nusbaum C."/>
            <person name="Birren B."/>
        </authorList>
    </citation>
    <scope>NUCLEOTIDE SEQUENCE [LARGE SCALE GENOMIC DNA]</scope>
    <source>
        <strain evidence="3 4">CBS 72588</strain>
    </source>
</reference>
<dbReference type="Gene3D" id="2.60.40.640">
    <property type="match status" value="1"/>
</dbReference>
<evidence type="ECO:0000313" key="3">
    <source>
        <dbReference type="EMBL" id="KIW39893.1"/>
    </source>
</evidence>
<dbReference type="OrthoDB" id="2333384at2759"/>
<dbReference type="CDD" id="cd22952">
    <property type="entry name" value="ART10-like"/>
    <property type="match status" value="1"/>
</dbReference>
<evidence type="ECO:0000313" key="4">
    <source>
        <dbReference type="Proteomes" id="UP000053342"/>
    </source>
</evidence>
<organism evidence="3 4">
    <name type="scientific">Exophiala oligosperma</name>
    <dbReference type="NCBI Taxonomy" id="215243"/>
    <lineage>
        <taxon>Eukaryota</taxon>
        <taxon>Fungi</taxon>
        <taxon>Dikarya</taxon>
        <taxon>Ascomycota</taxon>
        <taxon>Pezizomycotina</taxon>
        <taxon>Eurotiomycetes</taxon>
        <taxon>Chaetothyriomycetidae</taxon>
        <taxon>Chaetothyriales</taxon>
        <taxon>Herpotrichiellaceae</taxon>
        <taxon>Exophiala</taxon>
    </lineage>
</organism>
<evidence type="ECO:0000259" key="2">
    <source>
        <dbReference type="Pfam" id="PF00339"/>
    </source>
</evidence>
<dbReference type="VEuPathDB" id="FungiDB:PV06_08464"/>
<keyword evidence="4" id="KW-1185">Reference proteome</keyword>
<dbReference type="Proteomes" id="UP000053342">
    <property type="component" value="Unassembled WGS sequence"/>
</dbReference>
<dbReference type="RefSeq" id="XP_016260109.1">
    <property type="nucleotide sequence ID" value="XM_016409801.1"/>
</dbReference>
<name>A0A0D2D9U9_9EURO</name>
<accession>A0A0D2D9U9</accession>